<keyword evidence="4" id="KW-1185">Reference proteome</keyword>
<dbReference type="InterPro" id="IPR056732">
    <property type="entry name" value="GBD_ATRN"/>
</dbReference>
<gene>
    <name evidence="3" type="ORF">LSAA_13760</name>
</gene>
<feature type="compositionally biased region" description="Basic and acidic residues" evidence="1">
    <location>
        <begin position="170"/>
        <end position="181"/>
    </location>
</feature>
<dbReference type="Pfam" id="PF24972">
    <property type="entry name" value="GBD_ATRN"/>
    <property type="match status" value="1"/>
</dbReference>
<name>A0A7R8D3C8_LEPSM</name>
<sequence length="181" mass="20957">MKLFANYNCSEKFKSRYSKTEFSFGSEVNTTFYVYVYEFQPPLIIVVSFSQYGKLNLLQFFYHFFNIKSMIDIDDGKGFLSKWNKWLSRPFGSVLIDMERLPDMSSMPDDTSSTHIRKRRKRSWPSPIALEPCVEKPYAPNGYTGIAVASSLVTLGNPRKPSSDIPNRQALDEHTKNWPKI</sequence>
<evidence type="ECO:0000313" key="3">
    <source>
        <dbReference type="EMBL" id="CAF3015566.1"/>
    </source>
</evidence>
<dbReference type="EMBL" id="HG994587">
    <property type="protein sequence ID" value="CAF3015566.1"/>
    <property type="molecule type" value="Genomic_DNA"/>
</dbReference>
<dbReference type="AlphaFoldDB" id="A0A7R8D3C8"/>
<feature type="region of interest" description="Disordered" evidence="1">
    <location>
        <begin position="158"/>
        <end position="181"/>
    </location>
</feature>
<proteinExistence type="predicted"/>
<evidence type="ECO:0000256" key="1">
    <source>
        <dbReference type="SAM" id="MobiDB-lite"/>
    </source>
</evidence>
<evidence type="ECO:0000313" key="4">
    <source>
        <dbReference type="Proteomes" id="UP000675881"/>
    </source>
</evidence>
<reference evidence="3" key="1">
    <citation type="submission" date="2021-02" db="EMBL/GenBank/DDBJ databases">
        <authorList>
            <person name="Bekaert M."/>
        </authorList>
    </citation>
    <scope>NUCLEOTIDE SEQUENCE</scope>
    <source>
        <strain evidence="3">IoA-00</strain>
    </source>
</reference>
<organism evidence="3 4">
    <name type="scientific">Lepeophtheirus salmonis</name>
    <name type="common">Salmon louse</name>
    <name type="synonym">Caligus salmonis</name>
    <dbReference type="NCBI Taxonomy" id="72036"/>
    <lineage>
        <taxon>Eukaryota</taxon>
        <taxon>Metazoa</taxon>
        <taxon>Ecdysozoa</taxon>
        <taxon>Arthropoda</taxon>
        <taxon>Crustacea</taxon>
        <taxon>Multicrustacea</taxon>
        <taxon>Hexanauplia</taxon>
        <taxon>Copepoda</taxon>
        <taxon>Siphonostomatoida</taxon>
        <taxon>Caligidae</taxon>
        <taxon>Lepeophtheirus</taxon>
    </lineage>
</organism>
<protein>
    <submittedName>
        <fullName evidence="3">(salmon louse) hypothetical protein</fullName>
    </submittedName>
</protein>
<dbReference type="Proteomes" id="UP000675881">
    <property type="component" value="Chromosome 8"/>
</dbReference>
<accession>A0A7R8D3C8</accession>
<evidence type="ECO:0000259" key="2">
    <source>
        <dbReference type="Pfam" id="PF24972"/>
    </source>
</evidence>
<feature type="domain" description="Attractin GBD" evidence="2">
    <location>
        <begin position="3"/>
        <end position="51"/>
    </location>
</feature>
<dbReference type="OrthoDB" id="9998912at2759"/>